<dbReference type="GO" id="GO:0003676">
    <property type="term" value="F:nucleic acid binding"/>
    <property type="evidence" value="ECO:0007669"/>
    <property type="project" value="InterPro"/>
</dbReference>
<keyword evidence="2" id="KW-0378">Hydrolase</keyword>
<dbReference type="AlphaFoldDB" id="A0AAP0HVD5"/>
<protein>
    <recommendedName>
        <fullName evidence="4">Integrase catalytic domain-containing protein</fullName>
    </recommendedName>
</protein>
<dbReference type="SUPFAM" id="SSF53098">
    <property type="entry name" value="Ribonuclease H-like"/>
    <property type="match status" value="1"/>
</dbReference>
<dbReference type="Gene3D" id="3.30.420.10">
    <property type="entry name" value="Ribonuclease H-like superfamily/Ribonuclease H"/>
    <property type="match status" value="1"/>
</dbReference>
<dbReference type="InterPro" id="IPR039537">
    <property type="entry name" value="Retrotran_Ty1/copia-like"/>
</dbReference>
<feature type="compositionally biased region" description="Polar residues" evidence="3">
    <location>
        <begin position="235"/>
        <end position="259"/>
    </location>
</feature>
<dbReference type="GO" id="GO:0016787">
    <property type="term" value="F:hydrolase activity"/>
    <property type="evidence" value="ECO:0007669"/>
    <property type="project" value="UniProtKB-KW"/>
</dbReference>
<comment type="caution">
    <text evidence="5">The sequence shown here is derived from an EMBL/GenBank/DDBJ whole genome shotgun (WGS) entry which is preliminary data.</text>
</comment>
<evidence type="ECO:0000256" key="3">
    <source>
        <dbReference type="SAM" id="MobiDB-lite"/>
    </source>
</evidence>
<dbReference type="Pfam" id="PF07727">
    <property type="entry name" value="RVT_2"/>
    <property type="match status" value="1"/>
</dbReference>
<feature type="domain" description="Integrase catalytic" evidence="4">
    <location>
        <begin position="1"/>
        <end position="126"/>
    </location>
</feature>
<dbReference type="InterPro" id="IPR043502">
    <property type="entry name" value="DNA/RNA_pol_sf"/>
</dbReference>
<sequence length="717" mass="81034">MVVSITVEIDALKAFIHFKTMVENQFQTTIKRVQSDWGGEYRSFKPYLDLHGIIFQHPCPHTHEQHGRAERKHRHIVEMSLILLAASKLPLKFWWDACETAAFLINRLPTVVLNSKSPYEKLFKFPPDYTILRVFGCACFPYLRPYNKHKYQFRSEKCLFLGYSSIHKGYKCMNSAGRVFITRNVLFNESDFPYSELFQLNSSPVSDSVSSLPSVPLPYPNVCPVSSASCPPLSSGHQSNPTSESSPVEPQSTVSPIGIQSSPTTLPISVLHDIDHPNVDVQPPVVNTPTNTHPMITRAKDGISKKKVLFADSCVKMDDIPATCEIALKDPKWKEAMDKEYHALIKNGTWSLVPYNKNQNLVTNKWIFSIKRNSDGSINRYKARLVAKGFKQVPGIDFDEVYSPVVKAATIRVILSLAVQFGWSLRQLDINNAFLNGSLSEEVFTNQPQGFVNSVHPDYVCRLHKALYGLRQAPRAWFDKLKYTLVSWGFYNSKADNSLFVFKNGSQVLYLLVYVDDIIVTGSNNSLIQSFISKLHDSFALSDIGELNYFLGMEARRDNSGLYLTQTAYIQQLLRKSGMSNAKPIDTPFSLNKPLYADGSPLFHDTTLYRSILGGLQYLVNTRPDISFIVNKLSQFQSKIQRVTHAIVKRVLRYIKVLDTLGISFRPSSQLFVTGFSDADGLLHRTIVVQLLDMQSSLVRIWLPGSPKSRLSSDYLV</sequence>
<dbReference type="PANTHER" id="PTHR42648">
    <property type="entry name" value="TRANSPOSASE, PUTATIVE-RELATED"/>
    <property type="match status" value="1"/>
</dbReference>
<dbReference type="GO" id="GO:0015074">
    <property type="term" value="P:DNA integration"/>
    <property type="evidence" value="ECO:0007669"/>
    <property type="project" value="InterPro"/>
</dbReference>
<accession>A0AAP0HVD5</accession>
<dbReference type="InterPro" id="IPR057670">
    <property type="entry name" value="SH3_retrovirus"/>
</dbReference>
<dbReference type="InterPro" id="IPR036397">
    <property type="entry name" value="RNaseH_sf"/>
</dbReference>
<evidence type="ECO:0000259" key="4">
    <source>
        <dbReference type="PROSITE" id="PS50994"/>
    </source>
</evidence>
<reference evidence="5 6" key="1">
    <citation type="submission" date="2024-01" db="EMBL/GenBank/DDBJ databases">
        <title>Genome assemblies of Stephania.</title>
        <authorList>
            <person name="Yang L."/>
        </authorList>
    </citation>
    <scope>NUCLEOTIDE SEQUENCE [LARGE SCALE GENOMIC DNA]</scope>
    <source>
        <strain evidence="5">QJT</strain>
        <tissue evidence="5">Leaf</tissue>
    </source>
</reference>
<evidence type="ECO:0000313" key="5">
    <source>
        <dbReference type="EMBL" id="KAK9102913.1"/>
    </source>
</evidence>
<gene>
    <name evidence="5" type="ORF">Sjap_020167</name>
</gene>
<keyword evidence="1" id="KW-0479">Metal-binding</keyword>
<dbReference type="EMBL" id="JBBNAE010000008">
    <property type="protein sequence ID" value="KAK9102913.1"/>
    <property type="molecule type" value="Genomic_DNA"/>
</dbReference>
<organism evidence="5 6">
    <name type="scientific">Stephania japonica</name>
    <dbReference type="NCBI Taxonomy" id="461633"/>
    <lineage>
        <taxon>Eukaryota</taxon>
        <taxon>Viridiplantae</taxon>
        <taxon>Streptophyta</taxon>
        <taxon>Embryophyta</taxon>
        <taxon>Tracheophyta</taxon>
        <taxon>Spermatophyta</taxon>
        <taxon>Magnoliopsida</taxon>
        <taxon>Ranunculales</taxon>
        <taxon>Menispermaceae</taxon>
        <taxon>Menispermoideae</taxon>
        <taxon>Cissampelideae</taxon>
        <taxon>Stephania</taxon>
    </lineage>
</organism>
<dbReference type="PROSITE" id="PS50994">
    <property type="entry name" value="INTEGRASE"/>
    <property type="match status" value="1"/>
</dbReference>
<keyword evidence="6" id="KW-1185">Reference proteome</keyword>
<name>A0AAP0HVD5_9MAGN</name>
<dbReference type="InterPro" id="IPR001584">
    <property type="entry name" value="Integrase_cat-core"/>
</dbReference>
<dbReference type="InterPro" id="IPR012337">
    <property type="entry name" value="RNaseH-like_sf"/>
</dbReference>
<evidence type="ECO:0000256" key="1">
    <source>
        <dbReference type="ARBA" id="ARBA00022723"/>
    </source>
</evidence>
<evidence type="ECO:0000256" key="2">
    <source>
        <dbReference type="ARBA" id="ARBA00022801"/>
    </source>
</evidence>
<dbReference type="Pfam" id="PF25597">
    <property type="entry name" value="SH3_retrovirus"/>
    <property type="match status" value="1"/>
</dbReference>
<dbReference type="GO" id="GO:0046872">
    <property type="term" value="F:metal ion binding"/>
    <property type="evidence" value="ECO:0007669"/>
    <property type="project" value="UniProtKB-KW"/>
</dbReference>
<dbReference type="SUPFAM" id="SSF56672">
    <property type="entry name" value="DNA/RNA polymerases"/>
    <property type="match status" value="1"/>
</dbReference>
<proteinExistence type="predicted"/>
<dbReference type="InterPro" id="IPR013103">
    <property type="entry name" value="RVT_2"/>
</dbReference>
<feature type="region of interest" description="Disordered" evidence="3">
    <location>
        <begin position="233"/>
        <end position="259"/>
    </location>
</feature>
<dbReference type="PANTHER" id="PTHR42648:SF26">
    <property type="entry name" value="INTEGRASE CATALYTIC DOMAIN-CONTAINING PROTEIN"/>
    <property type="match status" value="1"/>
</dbReference>
<dbReference type="Proteomes" id="UP001417504">
    <property type="component" value="Unassembled WGS sequence"/>
</dbReference>
<evidence type="ECO:0000313" key="6">
    <source>
        <dbReference type="Proteomes" id="UP001417504"/>
    </source>
</evidence>